<dbReference type="RefSeq" id="YP_010751717.1">
    <property type="nucleotide sequence ID" value="NC_073372.1"/>
</dbReference>
<protein>
    <submittedName>
        <fullName evidence="2">Uncharacterized protein</fullName>
    </submittedName>
</protein>
<dbReference type="EMBL" id="MW578837">
    <property type="protein sequence ID" value="QSM01257.1"/>
    <property type="molecule type" value="Genomic_DNA"/>
</dbReference>
<dbReference type="GeneID" id="80005387"/>
<name>A0A899IRZ1_9CAUD</name>
<organism evidence="2 3">
    <name type="scientific">Microbacterium phage NoodlelyBoi</name>
    <dbReference type="NCBI Taxonomy" id="2813165"/>
    <lineage>
        <taxon>Viruses</taxon>
        <taxon>Duplodnaviria</taxon>
        <taxon>Heunggongvirae</taxon>
        <taxon>Uroviricota</taxon>
        <taxon>Caudoviricetes</taxon>
        <taxon>Hodgkinviridae</taxon>
        <taxon>Quhwahvirus</taxon>
        <taxon>Quhwahvirus noodelyboi</taxon>
    </lineage>
</organism>
<evidence type="ECO:0000313" key="3">
    <source>
        <dbReference type="Proteomes" id="UP000663572"/>
    </source>
</evidence>
<evidence type="ECO:0000256" key="1">
    <source>
        <dbReference type="SAM" id="MobiDB-lite"/>
    </source>
</evidence>
<feature type="region of interest" description="Disordered" evidence="1">
    <location>
        <begin position="46"/>
        <end position="104"/>
    </location>
</feature>
<proteinExistence type="predicted"/>
<evidence type="ECO:0000313" key="2">
    <source>
        <dbReference type="EMBL" id="QSM01257.1"/>
    </source>
</evidence>
<gene>
    <name evidence="2" type="primary">63</name>
    <name evidence="2" type="ORF">SEA_NOODLELYBOI_63</name>
</gene>
<sequence>MRVNVKVNQGGGMFGGGGSAEVDIQTARPSESAEATLAALMLLAQNGIGEYPGDDEETDEDSPEEGYADGSTEDDVPAAGWNDGAEKGDPDQRESNPGDAVRITWHGDNSSRLFIDSGTMWVSPAVAGLINEPMSVEYNTTDITVEVVAPFEGIHD</sequence>
<dbReference type="KEGG" id="vg:80005387"/>
<reference evidence="2 3" key="1">
    <citation type="submission" date="2021-02" db="EMBL/GenBank/DDBJ databases">
        <authorList>
            <person name="Spillers E.G."/>
            <person name="Alcide R.S."/>
            <person name="Curry C."/>
            <person name="Dettmann N.M."/>
            <person name="Dollins A.L."/>
            <person name="Emmanuel A.S."/>
            <person name="Freeman D.J."/>
            <person name="Gulledge T.D."/>
            <person name="Headley L."/>
            <person name="Jones J.M."/>
            <person name="Laguerre R."/>
            <person name="McDonald K.O."/>
            <person name="McNabb M.E."/>
            <person name="Mott J.A."/>
            <person name="Noel J.C."/>
            <person name="Perpignan M.Y."/>
            <person name="Pierce A.S."/>
            <person name="Prestidge L.S."/>
            <person name="Romans S.B."/>
            <person name="Souffrant A."/>
            <person name="Spencer-Rogers D.M."/>
            <person name="Vil W."/>
            <person name="Weatherford H.N."/>
            <person name="Wheeler C.D."/>
            <person name="Whistance S.R."/>
            <person name="Young A.R."/>
            <person name="Sconiers W.B."/>
            <person name="Coleman S.T."/>
            <person name="Merkhofer E.C."/>
            <person name="Garlena R.A."/>
            <person name="Russell D.A."/>
            <person name="Pope W.H."/>
            <person name="Jacobs-Sera D."/>
            <person name="Hatfull G.F."/>
        </authorList>
    </citation>
    <scope>NUCLEOTIDE SEQUENCE [LARGE SCALE GENOMIC DNA]</scope>
</reference>
<feature type="compositionally biased region" description="Acidic residues" evidence="1">
    <location>
        <begin position="52"/>
        <end position="76"/>
    </location>
</feature>
<dbReference type="Proteomes" id="UP000663572">
    <property type="component" value="Segment"/>
</dbReference>
<keyword evidence="3" id="KW-1185">Reference proteome</keyword>
<accession>A0A899IRZ1</accession>
<feature type="compositionally biased region" description="Basic and acidic residues" evidence="1">
    <location>
        <begin position="84"/>
        <end position="96"/>
    </location>
</feature>